<gene>
    <name evidence="1" type="ORF">U0070_012742</name>
</gene>
<evidence type="ECO:0000313" key="2">
    <source>
        <dbReference type="Proteomes" id="UP001488838"/>
    </source>
</evidence>
<dbReference type="Proteomes" id="UP001488838">
    <property type="component" value="Unassembled WGS sequence"/>
</dbReference>
<dbReference type="AlphaFoldDB" id="A0AAW0JSP5"/>
<sequence>SRECHCGIWVESKMELHSLGVCIVLARLCFVSRRRAPTLGSVTHTQPGQQTAISAAVIFGGRYLKNKSNQPNPTLEVPHLSSPTVHSSTGGWVHRSSCSWPVTKYGLQKLANCFWTVTATKAPELWSPHLYYPCLTSWRQGKVSSEGVDCAVPRQSEPRMSSPVLGALE</sequence>
<dbReference type="EMBL" id="JBBHLL010000022">
    <property type="protein sequence ID" value="KAK7829271.1"/>
    <property type="molecule type" value="Genomic_DNA"/>
</dbReference>
<feature type="non-terminal residue" evidence="1">
    <location>
        <position position="1"/>
    </location>
</feature>
<comment type="caution">
    <text evidence="1">The sequence shown here is derived from an EMBL/GenBank/DDBJ whole genome shotgun (WGS) entry which is preliminary data.</text>
</comment>
<keyword evidence="2" id="KW-1185">Reference proteome</keyword>
<name>A0AAW0JSP5_MYOGA</name>
<evidence type="ECO:0000313" key="1">
    <source>
        <dbReference type="EMBL" id="KAK7829271.1"/>
    </source>
</evidence>
<accession>A0AAW0JSP5</accession>
<feature type="non-terminal residue" evidence="1">
    <location>
        <position position="169"/>
    </location>
</feature>
<organism evidence="1 2">
    <name type="scientific">Myodes glareolus</name>
    <name type="common">Bank vole</name>
    <name type="synonym">Clethrionomys glareolus</name>
    <dbReference type="NCBI Taxonomy" id="447135"/>
    <lineage>
        <taxon>Eukaryota</taxon>
        <taxon>Metazoa</taxon>
        <taxon>Chordata</taxon>
        <taxon>Craniata</taxon>
        <taxon>Vertebrata</taxon>
        <taxon>Euteleostomi</taxon>
        <taxon>Mammalia</taxon>
        <taxon>Eutheria</taxon>
        <taxon>Euarchontoglires</taxon>
        <taxon>Glires</taxon>
        <taxon>Rodentia</taxon>
        <taxon>Myomorpha</taxon>
        <taxon>Muroidea</taxon>
        <taxon>Cricetidae</taxon>
        <taxon>Arvicolinae</taxon>
        <taxon>Myodes</taxon>
    </lineage>
</organism>
<protein>
    <submittedName>
        <fullName evidence="1">Uncharacterized protein</fullName>
    </submittedName>
</protein>
<proteinExistence type="predicted"/>
<reference evidence="1 2" key="1">
    <citation type="journal article" date="2023" name="bioRxiv">
        <title>Conserved and derived expression patterns and positive selection on dental genes reveal complex evolutionary context of ever-growing rodent molars.</title>
        <authorList>
            <person name="Calamari Z.T."/>
            <person name="Song A."/>
            <person name="Cohen E."/>
            <person name="Akter M."/>
            <person name="Roy R.D."/>
            <person name="Hallikas O."/>
            <person name="Christensen M.M."/>
            <person name="Li P."/>
            <person name="Marangoni P."/>
            <person name="Jernvall J."/>
            <person name="Klein O.D."/>
        </authorList>
    </citation>
    <scope>NUCLEOTIDE SEQUENCE [LARGE SCALE GENOMIC DNA]</scope>
    <source>
        <strain evidence="1">V071</strain>
    </source>
</reference>